<name>A0ACC2HXE9_9PLEO</name>
<protein>
    <submittedName>
        <fullName evidence="1">Uncharacterized protein</fullName>
    </submittedName>
</protein>
<proteinExistence type="predicted"/>
<dbReference type="EMBL" id="JAPHNI010000884">
    <property type="protein sequence ID" value="KAJ8107651.1"/>
    <property type="molecule type" value="Genomic_DNA"/>
</dbReference>
<comment type="caution">
    <text evidence="1">The sequence shown here is derived from an EMBL/GenBank/DDBJ whole genome shotgun (WGS) entry which is preliminary data.</text>
</comment>
<sequence>MSSLDAADLPRASFLRDPSRRYQGLSYNCGYVPQVPESRPLPPKRDSAVDTTLSFAEVGARHNSLATSAIFSELSDSSDTSSVTAASVTSSASTSEQEPAPQTNERTLALLDSITKMFRPGPRGEKAEEASSWIGPQR</sequence>
<dbReference type="Proteomes" id="UP001153331">
    <property type="component" value="Unassembled WGS sequence"/>
</dbReference>
<evidence type="ECO:0000313" key="2">
    <source>
        <dbReference type="Proteomes" id="UP001153331"/>
    </source>
</evidence>
<accession>A0ACC2HXE9</accession>
<reference evidence="1" key="1">
    <citation type="submission" date="2022-11" db="EMBL/GenBank/DDBJ databases">
        <title>Genome Sequence of Boeremia exigua.</title>
        <authorList>
            <person name="Buettner E."/>
        </authorList>
    </citation>
    <scope>NUCLEOTIDE SEQUENCE</scope>
    <source>
        <strain evidence="1">CU02</strain>
    </source>
</reference>
<evidence type="ECO:0000313" key="1">
    <source>
        <dbReference type="EMBL" id="KAJ8107651.1"/>
    </source>
</evidence>
<gene>
    <name evidence="1" type="ORF">OPT61_g8720</name>
</gene>
<keyword evidence="2" id="KW-1185">Reference proteome</keyword>
<organism evidence="1 2">
    <name type="scientific">Boeremia exigua</name>
    <dbReference type="NCBI Taxonomy" id="749465"/>
    <lineage>
        <taxon>Eukaryota</taxon>
        <taxon>Fungi</taxon>
        <taxon>Dikarya</taxon>
        <taxon>Ascomycota</taxon>
        <taxon>Pezizomycotina</taxon>
        <taxon>Dothideomycetes</taxon>
        <taxon>Pleosporomycetidae</taxon>
        <taxon>Pleosporales</taxon>
        <taxon>Pleosporineae</taxon>
        <taxon>Didymellaceae</taxon>
        <taxon>Boeremia</taxon>
    </lineage>
</organism>